<feature type="repeat" description="PPR" evidence="3">
    <location>
        <begin position="510"/>
        <end position="545"/>
    </location>
</feature>
<dbReference type="OMA" id="DFFEKMP"/>
<reference evidence="4" key="1">
    <citation type="journal article" date="2017" name="Nature">
        <title>The genome of Chenopodium quinoa.</title>
        <authorList>
            <person name="Jarvis D.E."/>
            <person name="Ho Y.S."/>
            <person name="Lightfoot D.J."/>
            <person name="Schmoeckel S.M."/>
            <person name="Li B."/>
            <person name="Borm T.J.A."/>
            <person name="Ohyanagi H."/>
            <person name="Mineta K."/>
            <person name="Michell C.T."/>
            <person name="Saber N."/>
            <person name="Kharbatia N.M."/>
            <person name="Rupper R.R."/>
            <person name="Sharp A.R."/>
            <person name="Dally N."/>
            <person name="Boughton B.A."/>
            <person name="Woo Y.H."/>
            <person name="Gao G."/>
            <person name="Schijlen E.G.W.M."/>
            <person name="Guo X."/>
            <person name="Momin A.A."/>
            <person name="Negrao S."/>
            <person name="Al-Babili S."/>
            <person name="Gehring C."/>
            <person name="Roessner U."/>
            <person name="Jung C."/>
            <person name="Murphy K."/>
            <person name="Arold S.T."/>
            <person name="Gojobori T."/>
            <person name="van der Linden C.G."/>
            <person name="van Loo E.N."/>
            <person name="Jellen E.N."/>
            <person name="Maughan P.J."/>
            <person name="Tester M."/>
        </authorList>
    </citation>
    <scope>NUCLEOTIDE SEQUENCE [LARGE SCALE GENOMIC DNA]</scope>
    <source>
        <strain evidence="4">cv. PI 614886</strain>
    </source>
</reference>
<keyword evidence="5" id="KW-1185">Reference proteome</keyword>
<dbReference type="Gramene" id="AUR62033588-RA">
    <property type="protein sequence ID" value="AUR62033588-RA:cds"/>
    <property type="gene ID" value="AUR62033588"/>
</dbReference>
<feature type="repeat" description="PPR" evidence="3">
    <location>
        <begin position="68"/>
        <end position="102"/>
    </location>
</feature>
<dbReference type="Pfam" id="PF01535">
    <property type="entry name" value="PPR"/>
    <property type="match status" value="10"/>
</dbReference>
<dbReference type="Proteomes" id="UP000596660">
    <property type="component" value="Unplaced"/>
</dbReference>
<dbReference type="InterPro" id="IPR046848">
    <property type="entry name" value="E_motif"/>
</dbReference>
<dbReference type="PROSITE" id="PS51375">
    <property type="entry name" value="PPR"/>
    <property type="match status" value="8"/>
</dbReference>
<keyword evidence="1" id="KW-0677">Repeat</keyword>
<comment type="similarity">
    <text evidence="2">Belongs to the PPR family. PCMP-E subfamily.</text>
</comment>
<dbReference type="Pfam" id="PF20431">
    <property type="entry name" value="E_motif"/>
    <property type="match status" value="1"/>
</dbReference>
<evidence type="ECO:0000256" key="3">
    <source>
        <dbReference type="PROSITE-ProRule" id="PRU00708"/>
    </source>
</evidence>
<dbReference type="AlphaFoldDB" id="A0A803MQN7"/>
<organism evidence="4 5">
    <name type="scientific">Chenopodium quinoa</name>
    <name type="common">Quinoa</name>
    <dbReference type="NCBI Taxonomy" id="63459"/>
    <lineage>
        <taxon>Eukaryota</taxon>
        <taxon>Viridiplantae</taxon>
        <taxon>Streptophyta</taxon>
        <taxon>Embryophyta</taxon>
        <taxon>Tracheophyta</taxon>
        <taxon>Spermatophyta</taxon>
        <taxon>Magnoliopsida</taxon>
        <taxon>eudicotyledons</taxon>
        <taxon>Gunneridae</taxon>
        <taxon>Pentapetalae</taxon>
        <taxon>Caryophyllales</taxon>
        <taxon>Chenopodiaceae</taxon>
        <taxon>Chenopodioideae</taxon>
        <taxon>Atripliceae</taxon>
        <taxon>Chenopodium</taxon>
    </lineage>
</organism>
<name>A0A803MQN7_CHEQI</name>
<dbReference type="InterPro" id="IPR011990">
    <property type="entry name" value="TPR-like_helical_dom_sf"/>
</dbReference>
<dbReference type="Pfam" id="PF12854">
    <property type="entry name" value="PPR_1"/>
    <property type="match status" value="1"/>
</dbReference>
<dbReference type="SUPFAM" id="SSF48452">
    <property type="entry name" value="TPR-like"/>
    <property type="match status" value="1"/>
</dbReference>
<evidence type="ECO:0000313" key="5">
    <source>
        <dbReference type="Proteomes" id="UP000596660"/>
    </source>
</evidence>
<dbReference type="GO" id="GO:0009451">
    <property type="term" value="P:RNA modification"/>
    <property type="evidence" value="ECO:0007669"/>
    <property type="project" value="InterPro"/>
</dbReference>
<dbReference type="FunFam" id="1.25.40.10:FF:000212">
    <property type="entry name" value="Pentatricopeptide repeat-containing protein At2g03380, mitochondrial"/>
    <property type="match status" value="1"/>
</dbReference>
<feature type="repeat" description="PPR" evidence="3">
    <location>
        <begin position="37"/>
        <end position="67"/>
    </location>
</feature>
<evidence type="ECO:0000256" key="2">
    <source>
        <dbReference type="ARBA" id="ARBA00061659"/>
    </source>
</evidence>
<dbReference type="InterPro" id="IPR002885">
    <property type="entry name" value="PPR_rpt"/>
</dbReference>
<reference evidence="4" key="2">
    <citation type="submission" date="2021-03" db="UniProtKB">
        <authorList>
            <consortium name="EnsemblPlants"/>
        </authorList>
    </citation>
    <scope>IDENTIFICATION</scope>
</reference>
<feature type="repeat" description="PPR" evidence="3">
    <location>
        <begin position="137"/>
        <end position="171"/>
    </location>
</feature>
<evidence type="ECO:0000256" key="1">
    <source>
        <dbReference type="ARBA" id="ARBA00022737"/>
    </source>
</evidence>
<dbReference type="EnsemblPlants" id="AUR62033588-RA">
    <property type="protein sequence ID" value="AUR62033588-RA:cds"/>
    <property type="gene ID" value="AUR62033588"/>
</dbReference>
<feature type="repeat" description="PPR" evidence="3">
    <location>
        <begin position="312"/>
        <end position="346"/>
    </location>
</feature>
<dbReference type="PANTHER" id="PTHR47926:SF468">
    <property type="entry name" value="PENTATRICOPEPTIDE REPEAT-CONTAINING PROTEIN"/>
    <property type="match status" value="1"/>
</dbReference>
<dbReference type="NCBIfam" id="TIGR00756">
    <property type="entry name" value="PPR"/>
    <property type="match status" value="10"/>
</dbReference>
<dbReference type="PANTHER" id="PTHR47926">
    <property type="entry name" value="PENTATRICOPEPTIDE REPEAT-CONTAINING PROTEIN"/>
    <property type="match status" value="1"/>
</dbReference>
<evidence type="ECO:0008006" key="6">
    <source>
        <dbReference type="Google" id="ProtNLM"/>
    </source>
</evidence>
<proteinExistence type="inferred from homology"/>
<accession>A0A803MQN7</accession>
<dbReference type="Pfam" id="PF13041">
    <property type="entry name" value="PPR_2"/>
    <property type="match status" value="2"/>
</dbReference>
<dbReference type="Gene3D" id="1.25.40.10">
    <property type="entry name" value="Tetratricopeptide repeat domain"/>
    <property type="match status" value="5"/>
</dbReference>
<feature type="repeat" description="PPR" evidence="3">
    <location>
        <begin position="281"/>
        <end position="311"/>
    </location>
</feature>
<feature type="repeat" description="PPR" evidence="3">
    <location>
        <begin position="475"/>
        <end position="509"/>
    </location>
</feature>
<dbReference type="InterPro" id="IPR046960">
    <property type="entry name" value="PPR_At4g14850-like_plant"/>
</dbReference>
<protein>
    <recommendedName>
        <fullName evidence="6">Pentatricopeptide repeat-containing protein</fullName>
    </recommendedName>
</protein>
<dbReference type="GO" id="GO:0003723">
    <property type="term" value="F:RNA binding"/>
    <property type="evidence" value="ECO:0007669"/>
    <property type="project" value="InterPro"/>
</dbReference>
<sequence length="733" mass="83026">MRARLERVLYCPSRLAICWGRPMCYFVSKNYSAEYPDIRSWNKRISQLIRLGQFSEARSLFDRMSERNTITWNSMMSGYVKNREVLKARKLFDEMPERARDVVSWNLMISGYVSCRGGGMRYVEEGKQLFDQMPKRDMVSWNTMISGYARVGRMDDAICLFNRMAERDVITWNAMVTGFLHNGDAGRAIEWFRAMPNRDASSFSALISGLIRIDEWDKAKEILLECGKEVGEERGDLVPAYNTLIAGYGQKGRVNEARSLFDQLSYCPNGGMRESMGFERNVLSWNAMIMAYIKVGDVISARKLFDQMVDRDTFSWNTMISGYVQASDMKQAAQLFSQMPNTDIMSWNMMVSGYAQNGNLESALDFFSRAPQRNLVSWNSVIAGCDKNGDYEGAIKLFIQMQAEEVRPDRHTLSSVLSVCTGLAALDLGRQIHQLITKILIADVPINNSLVTMYSRCGAITEAKIMFNEMGMQKDVISWNAIIGGYASHGYAVAALEIFEEMKRLKVLPTVITFVSVLNACAHAGLLKEGHKYFESMLLDYGIEPKIEHYAALVDIVARHGNLQEAMDLIYSMPHKPDKTIWGALLGACRIHNNVELAQVASEALSKLEPESSASYVLLHNMYADVEQWEDAKKATKSMQNLLLVCYSTAIRQFGGRFTVVGDPEESGKFWCGNGSSDKNSELKKKDNKPKRPSIKQLFGPWLRSLNIVKLLLKFYRNVALLLHATDKTIFRL</sequence>
<evidence type="ECO:0000313" key="4">
    <source>
        <dbReference type="EnsemblPlants" id="AUR62033588-RA:cds"/>
    </source>
</evidence>
<feature type="repeat" description="PPR" evidence="3">
    <location>
        <begin position="374"/>
        <end position="408"/>
    </location>
</feature>